<sequence length="101" mass="10945">MKTIPLAAFALVALGFSAGSAAAWERDVYAWGPRGFSEAHGSGYCADGHCERSYSATGPYGRTRTVDGSITRTGPDSFSYDRTVTRRNGVVRHRSGSFTRY</sequence>
<comment type="caution">
    <text evidence="2">The sequence shown here is derived from an EMBL/GenBank/DDBJ whole genome shotgun (WGS) entry which is preliminary data.</text>
</comment>
<gene>
    <name evidence="2" type="ORF">GGQ63_002605</name>
</gene>
<dbReference type="RefSeq" id="WP_183856466.1">
    <property type="nucleotide sequence ID" value="NZ_JACHOO010000005.1"/>
</dbReference>
<protein>
    <submittedName>
        <fullName evidence="2">Uncharacterized protein</fullName>
    </submittedName>
</protein>
<dbReference type="EMBL" id="JACHOO010000005">
    <property type="protein sequence ID" value="MBB5753535.1"/>
    <property type="molecule type" value="Genomic_DNA"/>
</dbReference>
<evidence type="ECO:0000256" key="1">
    <source>
        <dbReference type="SAM" id="SignalP"/>
    </source>
</evidence>
<feature type="signal peptide" evidence="1">
    <location>
        <begin position="1"/>
        <end position="23"/>
    </location>
</feature>
<proteinExistence type="predicted"/>
<keyword evidence="3" id="KW-1185">Reference proteome</keyword>
<organism evidence="2 3">
    <name type="scientific">Prosthecomicrobium pneumaticum</name>
    <dbReference type="NCBI Taxonomy" id="81895"/>
    <lineage>
        <taxon>Bacteria</taxon>
        <taxon>Pseudomonadati</taxon>
        <taxon>Pseudomonadota</taxon>
        <taxon>Alphaproteobacteria</taxon>
        <taxon>Hyphomicrobiales</taxon>
        <taxon>Kaistiaceae</taxon>
        <taxon>Prosthecomicrobium</taxon>
    </lineage>
</organism>
<dbReference type="Proteomes" id="UP000523821">
    <property type="component" value="Unassembled WGS sequence"/>
</dbReference>
<name>A0A7W9FMQ5_9HYPH</name>
<feature type="chain" id="PRO_5030678633" evidence="1">
    <location>
        <begin position="24"/>
        <end position="101"/>
    </location>
</feature>
<dbReference type="AlphaFoldDB" id="A0A7W9FMQ5"/>
<accession>A0A7W9FMQ5</accession>
<evidence type="ECO:0000313" key="2">
    <source>
        <dbReference type="EMBL" id="MBB5753535.1"/>
    </source>
</evidence>
<evidence type="ECO:0000313" key="3">
    <source>
        <dbReference type="Proteomes" id="UP000523821"/>
    </source>
</evidence>
<keyword evidence="1" id="KW-0732">Signal</keyword>
<reference evidence="2 3" key="1">
    <citation type="submission" date="2020-08" db="EMBL/GenBank/DDBJ databases">
        <title>Genomic Encyclopedia of Type Strains, Phase IV (KMG-IV): sequencing the most valuable type-strain genomes for metagenomic binning, comparative biology and taxonomic classification.</title>
        <authorList>
            <person name="Goeker M."/>
        </authorList>
    </citation>
    <scope>NUCLEOTIDE SEQUENCE [LARGE SCALE GENOMIC DNA]</scope>
    <source>
        <strain evidence="2 3">DSM 16268</strain>
    </source>
</reference>